<comment type="similarity">
    <text evidence="1 2">Belongs to the BolA/IbaG family.</text>
</comment>
<keyword evidence="5" id="KW-1185">Reference proteome</keyword>
<dbReference type="EMBL" id="JAUOQI010000002">
    <property type="protein sequence ID" value="MDO6576373.1"/>
    <property type="molecule type" value="Genomic_DNA"/>
</dbReference>
<dbReference type="Gene3D" id="3.30.300.90">
    <property type="entry name" value="BolA-like"/>
    <property type="match status" value="1"/>
</dbReference>
<dbReference type="RefSeq" id="WP_057793741.1">
    <property type="nucleotide sequence ID" value="NZ_CANLMS010000002.1"/>
</dbReference>
<dbReference type="Proteomes" id="UP000056750">
    <property type="component" value="Chromosome"/>
</dbReference>
<dbReference type="SUPFAM" id="SSF82657">
    <property type="entry name" value="BolA-like"/>
    <property type="match status" value="1"/>
</dbReference>
<proteinExistence type="inferred from homology"/>
<dbReference type="InterPro" id="IPR036065">
    <property type="entry name" value="BolA-like_sf"/>
</dbReference>
<dbReference type="GeneID" id="83257044"/>
<keyword evidence="3" id="KW-0132">Cell division</keyword>
<dbReference type="InterPro" id="IPR050961">
    <property type="entry name" value="BolA/IbaG_stress_morph_reg"/>
</dbReference>
<sequence>MELSEIEKILTDALELQEVHVRGEGSHFNIIAVGDIFNEMSRVKRQQAVYAPLSDKIADGSMHAITIKTFSVKDWERERQFHIPQ</sequence>
<keyword evidence="3" id="KW-0131">Cell cycle</keyword>
<name>A0AAW7YZF6_9ALTE</name>
<dbReference type="Proteomes" id="UP001170717">
    <property type="component" value="Unassembled WGS sequence"/>
</dbReference>
<dbReference type="PIRSF" id="PIRSF003113">
    <property type="entry name" value="BolA"/>
    <property type="match status" value="1"/>
</dbReference>
<accession>A0AAW7YZF6</accession>
<evidence type="ECO:0000313" key="3">
    <source>
        <dbReference type="EMBL" id="AMJ73411.1"/>
    </source>
</evidence>
<dbReference type="KEGG" id="asq:AVL57_05140"/>
<evidence type="ECO:0000256" key="1">
    <source>
        <dbReference type="ARBA" id="ARBA00005578"/>
    </source>
</evidence>
<protein>
    <submittedName>
        <fullName evidence="4">BolA family protein</fullName>
    </submittedName>
    <submittedName>
        <fullName evidence="3">Cell division protein BolA</fullName>
    </submittedName>
</protein>
<reference evidence="4" key="2">
    <citation type="submission" date="2023-07" db="EMBL/GenBank/DDBJ databases">
        <title>Genome content predicts the carbon catabolic preferences of heterotrophic bacteria.</title>
        <authorList>
            <person name="Gralka M."/>
        </authorList>
    </citation>
    <scope>NUCLEOTIDE SEQUENCE</scope>
    <source>
        <strain evidence="4">F2M12</strain>
    </source>
</reference>
<dbReference type="Pfam" id="PF01722">
    <property type="entry name" value="BolA"/>
    <property type="match status" value="1"/>
</dbReference>
<evidence type="ECO:0000313" key="4">
    <source>
        <dbReference type="EMBL" id="MDO6576373.1"/>
    </source>
</evidence>
<dbReference type="InterPro" id="IPR002634">
    <property type="entry name" value="BolA"/>
</dbReference>
<dbReference type="AlphaFoldDB" id="A0AAW7YZF6"/>
<evidence type="ECO:0000313" key="5">
    <source>
        <dbReference type="Proteomes" id="UP000056750"/>
    </source>
</evidence>
<reference evidence="3 5" key="1">
    <citation type="submission" date="2015-12" db="EMBL/GenBank/DDBJ databases">
        <title>Intraspecies pangenome expansion in the marine bacterium Alteromonas.</title>
        <authorList>
            <person name="Lopez-Perez M."/>
            <person name="Rodriguez-Valera F."/>
        </authorList>
    </citation>
    <scope>NUCLEOTIDE SEQUENCE [LARGE SCALE GENOMIC DNA]</scope>
    <source>
        <strain evidence="3 5">LMG 21861</strain>
    </source>
</reference>
<dbReference type="GO" id="GO:0051301">
    <property type="term" value="P:cell division"/>
    <property type="evidence" value="ECO:0007669"/>
    <property type="project" value="UniProtKB-KW"/>
</dbReference>
<gene>
    <name evidence="3" type="ORF">AVL57_05140</name>
    <name evidence="4" type="ORF">Q4527_03185</name>
</gene>
<dbReference type="PANTHER" id="PTHR46229">
    <property type="entry name" value="BOLA TRANSCRIPTION REGULATOR"/>
    <property type="match status" value="1"/>
</dbReference>
<organism evidence="4 6">
    <name type="scientific">Alteromonas stellipolaris</name>
    <dbReference type="NCBI Taxonomy" id="233316"/>
    <lineage>
        <taxon>Bacteria</taxon>
        <taxon>Pseudomonadati</taxon>
        <taxon>Pseudomonadota</taxon>
        <taxon>Gammaproteobacteria</taxon>
        <taxon>Alteromonadales</taxon>
        <taxon>Alteromonadaceae</taxon>
        <taxon>Alteromonas/Salinimonas group</taxon>
        <taxon>Alteromonas</taxon>
    </lineage>
</organism>
<dbReference type="PANTHER" id="PTHR46229:SF4">
    <property type="entry name" value="ACID STRESS PROTEIN IBAG"/>
    <property type="match status" value="1"/>
</dbReference>
<evidence type="ECO:0000256" key="2">
    <source>
        <dbReference type="RuleBase" id="RU003860"/>
    </source>
</evidence>
<dbReference type="EMBL" id="CP013926">
    <property type="protein sequence ID" value="AMJ73411.1"/>
    <property type="molecule type" value="Genomic_DNA"/>
</dbReference>
<evidence type="ECO:0000313" key="6">
    <source>
        <dbReference type="Proteomes" id="UP001170717"/>
    </source>
</evidence>